<keyword evidence="3" id="KW-1185">Reference proteome</keyword>
<evidence type="ECO:0000313" key="2">
    <source>
        <dbReference type="EMBL" id="RRH93414.1"/>
    </source>
</evidence>
<dbReference type="EMBL" id="RQXT01000051">
    <property type="protein sequence ID" value="RRH93414.1"/>
    <property type="molecule type" value="Genomic_DNA"/>
</dbReference>
<protein>
    <submittedName>
        <fullName evidence="2">Uncharacterized protein</fullName>
    </submittedName>
</protein>
<dbReference type="AlphaFoldDB" id="A0A3P3F465"/>
<feature type="region of interest" description="Disordered" evidence="1">
    <location>
        <begin position="37"/>
        <end position="62"/>
    </location>
</feature>
<accession>A0A3P3F465</accession>
<sequence length="62" mass="6655">MGMVLSFVPRTAPVNRVTHDTDTAAAVIIFPGIRYEQRPKAGAGRQDAPDKPGSPQPPVPHH</sequence>
<feature type="compositionally biased region" description="Pro residues" evidence="1">
    <location>
        <begin position="52"/>
        <end position="62"/>
    </location>
</feature>
<dbReference type="Proteomes" id="UP000273786">
    <property type="component" value="Unassembled WGS sequence"/>
</dbReference>
<organism evidence="2 3">
    <name type="scientific">Mesorhizobium tamadayense</name>
    <dbReference type="NCBI Taxonomy" id="425306"/>
    <lineage>
        <taxon>Bacteria</taxon>
        <taxon>Pseudomonadati</taxon>
        <taxon>Pseudomonadota</taxon>
        <taxon>Alphaproteobacteria</taxon>
        <taxon>Hyphomicrobiales</taxon>
        <taxon>Phyllobacteriaceae</taxon>
        <taxon>Mesorhizobium</taxon>
    </lineage>
</organism>
<proteinExistence type="predicted"/>
<gene>
    <name evidence="2" type="ORF">EH240_29655</name>
</gene>
<reference evidence="2 3" key="1">
    <citation type="submission" date="2018-11" db="EMBL/GenBank/DDBJ databases">
        <title>the genome of Mesorhizobium tamadayense DSM 28320.</title>
        <authorList>
            <person name="Gao J."/>
        </authorList>
    </citation>
    <scope>NUCLEOTIDE SEQUENCE [LARGE SCALE GENOMIC DNA]</scope>
    <source>
        <strain evidence="2 3">DSM 28320</strain>
    </source>
</reference>
<name>A0A3P3F465_9HYPH</name>
<comment type="caution">
    <text evidence="2">The sequence shown here is derived from an EMBL/GenBank/DDBJ whole genome shotgun (WGS) entry which is preliminary data.</text>
</comment>
<evidence type="ECO:0000313" key="3">
    <source>
        <dbReference type="Proteomes" id="UP000273786"/>
    </source>
</evidence>
<evidence type="ECO:0000256" key="1">
    <source>
        <dbReference type="SAM" id="MobiDB-lite"/>
    </source>
</evidence>
<dbReference type="OrthoDB" id="8454255at2"/>